<reference evidence="3 4" key="1">
    <citation type="submission" date="2022-10" db="EMBL/GenBank/DDBJ databases">
        <title>The complete genomes of actinobacterial strains from the NBC collection.</title>
        <authorList>
            <person name="Joergensen T.S."/>
            <person name="Alvarez Arevalo M."/>
            <person name="Sterndorff E.B."/>
            <person name="Faurdal D."/>
            <person name="Vuksanovic O."/>
            <person name="Mourched A.-S."/>
            <person name="Charusanti P."/>
            <person name="Shaw S."/>
            <person name="Blin K."/>
            <person name="Weber T."/>
        </authorList>
    </citation>
    <scope>NUCLEOTIDE SEQUENCE [LARGE SCALE GENOMIC DNA]</scope>
    <source>
        <strain evidence="3 4">NBC_01413</strain>
    </source>
</reference>
<feature type="region of interest" description="Disordered" evidence="1">
    <location>
        <begin position="1"/>
        <end position="60"/>
    </location>
</feature>
<keyword evidence="2" id="KW-0472">Membrane</keyword>
<keyword evidence="4" id="KW-1185">Reference proteome</keyword>
<feature type="compositionally biased region" description="Low complexity" evidence="1">
    <location>
        <begin position="261"/>
        <end position="271"/>
    </location>
</feature>
<dbReference type="Proteomes" id="UP001621418">
    <property type="component" value="Chromosome"/>
</dbReference>
<dbReference type="GeneID" id="91375297"/>
<proteinExistence type="predicted"/>
<evidence type="ECO:0000313" key="4">
    <source>
        <dbReference type="Proteomes" id="UP001621418"/>
    </source>
</evidence>
<feature type="region of interest" description="Disordered" evidence="1">
    <location>
        <begin position="258"/>
        <end position="279"/>
    </location>
</feature>
<evidence type="ECO:0000256" key="1">
    <source>
        <dbReference type="SAM" id="MobiDB-lite"/>
    </source>
</evidence>
<name>A0ABZ1NG80_9NOCA</name>
<keyword evidence="2" id="KW-0812">Transmembrane</keyword>
<protein>
    <submittedName>
        <fullName evidence="3">Uncharacterized protein</fullName>
    </submittedName>
</protein>
<organism evidence="3 4">
    <name type="scientific">Nocardia salmonicida</name>
    <dbReference type="NCBI Taxonomy" id="53431"/>
    <lineage>
        <taxon>Bacteria</taxon>
        <taxon>Bacillati</taxon>
        <taxon>Actinomycetota</taxon>
        <taxon>Actinomycetes</taxon>
        <taxon>Mycobacteriales</taxon>
        <taxon>Nocardiaceae</taxon>
        <taxon>Nocardia</taxon>
    </lineage>
</organism>
<sequence>MPDDPRSSEPAPDPAPDDRGEPPAEPARAPVDDSAPTSSETLGNMPAEPGSPADDGDSDDHRLSLRNAVIYGIATIGALILLVVAFREPPPASAVATDRLGPAPGEQVQHYLDDALASLGGDGADQHWALVSFSEYLTPQQIPATAEGLRVSGVIQHVPVDRVQTPVITVATPAGDEPAVKSGEAAAGLVAAQQFRDQRSAEIAHLTESRLRAGCACTAGIVVRGTLPQLRDLATRSGVRAVQALPADAVAGRFAVSPLLPGSTDTVTPTPDDGPVPTE</sequence>
<gene>
    <name evidence="3" type="ORF">OG308_13580</name>
</gene>
<feature type="transmembrane region" description="Helical" evidence="2">
    <location>
        <begin position="68"/>
        <end position="86"/>
    </location>
</feature>
<dbReference type="RefSeq" id="WP_328660927.1">
    <property type="nucleotide sequence ID" value="NZ_CP108014.1"/>
</dbReference>
<keyword evidence="2" id="KW-1133">Transmembrane helix</keyword>
<dbReference type="EMBL" id="CP109527">
    <property type="protein sequence ID" value="WTY38777.1"/>
    <property type="molecule type" value="Genomic_DNA"/>
</dbReference>
<evidence type="ECO:0000313" key="3">
    <source>
        <dbReference type="EMBL" id="WTY38777.1"/>
    </source>
</evidence>
<accession>A0ABZ1NG80</accession>
<evidence type="ECO:0000256" key="2">
    <source>
        <dbReference type="SAM" id="Phobius"/>
    </source>
</evidence>